<dbReference type="NCBIfam" id="TIGR00916">
    <property type="entry name" value="2A0604s01"/>
    <property type="match status" value="2"/>
</dbReference>
<dbReference type="GO" id="GO:0043952">
    <property type="term" value="P:protein transport by the Sec complex"/>
    <property type="evidence" value="ECO:0007669"/>
    <property type="project" value="UniProtKB-UniRule"/>
</dbReference>
<comment type="similarity">
    <text evidence="10">Belongs to the SecD/SecF family. SecF subfamily.</text>
</comment>
<dbReference type="GO" id="GO:0005886">
    <property type="term" value="C:plasma membrane"/>
    <property type="evidence" value="ECO:0007669"/>
    <property type="project" value="UniProtKB-SubCell"/>
</dbReference>
<evidence type="ECO:0000259" key="14">
    <source>
        <dbReference type="Pfam" id="PF22599"/>
    </source>
</evidence>
<dbReference type="RefSeq" id="WP_270026630.1">
    <property type="nucleotide sequence ID" value="NZ_JAPDDP010000033.1"/>
</dbReference>
<feature type="transmembrane region" description="Helical" evidence="9">
    <location>
        <begin position="822"/>
        <end position="845"/>
    </location>
</feature>
<gene>
    <name evidence="9 15" type="primary">secD</name>
    <name evidence="10" type="synonym">secF</name>
    <name evidence="15" type="ORF">OJ997_18305</name>
</gene>
<feature type="transmembrane region" description="Helical" evidence="9">
    <location>
        <begin position="793"/>
        <end position="816"/>
    </location>
</feature>
<feature type="transmembrane region" description="Helical" evidence="9">
    <location>
        <begin position="446"/>
        <end position="467"/>
    </location>
</feature>
<keyword evidence="2 9" id="KW-0813">Transport</keyword>
<keyword evidence="16" id="KW-1185">Reference proteome</keyword>
<comment type="subcellular location">
    <subcellularLocation>
        <location evidence="1 9">Cell membrane</location>
        <topology evidence="1 9">Multi-pass membrane protein</topology>
    </subcellularLocation>
</comment>
<dbReference type="InterPro" id="IPR022813">
    <property type="entry name" value="SecD/SecF_arch_bac"/>
</dbReference>
<comment type="function">
    <text evidence="9">Part of the Sec protein translocase complex. Interacts with the SecYEG preprotein conducting channel. SecDF uses the proton motive force (PMF) to complete protein translocation after the ATP-dependent function of SecA.</text>
</comment>
<feature type="domain" description="Protein export membrane protein SecD/SecF C-terminal" evidence="12">
    <location>
        <begin position="676"/>
        <end position="850"/>
    </location>
</feature>
<proteinExistence type="inferred from homology"/>
<dbReference type="InterPro" id="IPR048631">
    <property type="entry name" value="SecD_1st"/>
</dbReference>
<evidence type="ECO:0000256" key="8">
    <source>
        <dbReference type="ARBA" id="ARBA00023136"/>
    </source>
</evidence>
<feature type="domain" description="Protein translocase subunit SecDF P1" evidence="13">
    <location>
        <begin position="59"/>
        <end position="115"/>
    </location>
</feature>
<reference evidence="15" key="1">
    <citation type="submission" date="2022-10" db="EMBL/GenBank/DDBJ databases">
        <title>The WGS of Solirubrobacter phytolaccae KCTC 29190.</title>
        <authorList>
            <person name="Jiang Z."/>
        </authorList>
    </citation>
    <scope>NUCLEOTIDE SEQUENCE</scope>
    <source>
        <strain evidence="15">KCTC 29190</strain>
    </source>
</reference>
<feature type="transmembrane region" description="Helical" evidence="9">
    <location>
        <begin position="417"/>
        <end position="434"/>
    </location>
</feature>
<accession>A0A9X3NCD2</accession>
<dbReference type="InterPro" id="IPR022645">
    <property type="entry name" value="SecD/SecF_bac"/>
</dbReference>
<name>A0A9X3NCD2_9ACTN</name>
<dbReference type="Pfam" id="PF02355">
    <property type="entry name" value="SecD_SecF_C"/>
    <property type="match status" value="2"/>
</dbReference>
<feature type="region of interest" description="Disordered" evidence="11">
    <location>
        <begin position="918"/>
        <end position="988"/>
    </location>
</feature>
<evidence type="ECO:0000256" key="9">
    <source>
        <dbReference type="HAMAP-Rule" id="MF_01463"/>
    </source>
</evidence>
<keyword evidence="6 9" id="KW-1133">Transmembrane helix</keyword>
<dbReference type="Gene3D" id="3.30.1360.200">
    <property type="match status" value="1"/>
</dbReference>
<evidence type="ECO:0000313" key="15">
    <source>
        <dbReference type="EMBL" id="MDA0182265.1"/>
    </source>
</evidence>
<feature type="domain" description="SecDF P1 head subdomain" evidence="14">
    <location>
        <begin position="243"/>
        <end position="370"/>
    </location>
</feature>
<comment type="subunit">
    <text evidence="10">Forms a complex with SecD. Part of the essential Sec protein translocation apparatus which comprises SecA, SecYEG and auxiliary proteins SecDF. Other proteins may also be involved.</text>
</comment>
<dbReference type="InterPro" id="IPR005791">
    <property type="entry name" value="SecD"/>
</dbReference>
<evidence type="ECO:0000256" key="6">
    <source>
        <dbReference type="ARBA" id="ARBA00022989"/>
    </source>
</evidence>
<feature type="transmembrane region" description="Helical" evidence="9">
    <location>
        <begin position="719"/>
        <end position="740"/>
    </location>
</feature>
<evidence type="ECO:0000256" key="10">
    <source>
        <dbReference type="HAMAP-Rule" id="MF_01464"/>
    </source>
</evidence>
<feature type="compositionally biased region" description="Low complexity" evidence="11">
    <location>
        <begin position="943"/>
        <end position="966"/>
    </location>
</feature>
<keyword evidence="5 9" id="KW-0653">Protein transport</keyword>
<evidence type="ECO:0000256" key="4">
    <source>
        <dbReference type="ARBA" id="ARBA00022692"/>
    </source>
</evidence>
<evidence type="ECO:0000256" key="11">
    <source>
        <dbReference type="SAM" id="MobiDB-lite"/>
    </source>
</evidence>
<evidence type="ECO:0000259" key="12">
    <source>
        <dbReference type="Pfam" id="PF02355"/>
    </source>
</evidence>
<dbReference type="NCBIfam" id="TIGR00966">
    <property type="entry name" value="transloc_SecF"/>
    <property type="match status" value="1"/>
</dbReference>
<sequence>MSERRRSLFVLLLVAALIGGSIAVVATKPTVLGLDLQGGVQLVYKAEATAQQPITPDAMQRSLDLMQQRVNEFGVSEAELFQSGNDQIEVNLPGVEDAEAAADQVGSTAQLYFYDWEANLLDEDCKTDPDQNANQRQPISGLRTAVEQASKCTAVGVGKGLDPLADDSPGGTSQAAAEPRWYVFDKVTKKPFGTNPTAAQTFGSRKDAEDSLTAAEKAKAEFLEVPAGVLVLREQKAEPDDPDPDRWWVLQDRPGLSGTDIKDPEQSFDQSIGNEPIVTFNFTDQGRKAFQAITRRVAQRGADNALGGDPLQTSQHFAIALDNELVSAPYINWRENSDGIDGSTGAQISGSFTIKSAQDLATVLKIGALPLKLTEVSRSQVSATLGKQALDQGLKAGIAGFIIVALFLIIFYRVLGVIATIAMLIYALYFYAVVKLIPITLTLPGIAGLVLTLGVAADANIVIFERVKEEVRAGRSVGTAIVTGYRKGLTAIIDANIVTFLVAFILFILATSGVQGFAFTLGLGVILSLLTAVLATQAILYSLRNTRLLASKAALGAGEQKHKFQIDYMGKAKWFFSASGLILLICALAMSGKGINFGIDFDGGTRITASLERAATVEQVRDTLGPMGLADAKIQTLSGSGLGDHVVQISTEELGPSRVGEANNRLEEAYGFPADTQPSVESIGPSFGESVANSALIAIIASLLVITVYLALRFEPKFTVPVLIAVLHDILIVAGVYALVGREVTTSTVAALLTVLGYSLYDTIIVMDRIRENVPRMPSAAFSQIVNRSLSEVIVRSLATSFCTLLPVLALMLFGGETLRDFAFALFVGIASGTYSSIFIATPVLQHWKEREPGFRARHARILERLGRVPAYAVADQGGPIDVQPKERKRRSVSAPPGQEVSATEFQEMVKDLGIDEATSRQPAAAATAASGRPAGGRRARARATGNGTTTPPETPSSSTPDTPDTPSDDGGDAKDRKPRNKRHGRPR</sequence>
<feature type="region of interest" description="Disordered" evidence="11">
    <location>
        <begin position="877"/>
        <end position="903"/>
    </location>
</feature>
<feature type="transmembrane region" description="Helical" evidence="9">
    <location>
        <begin position="691"/>
        <end position="712"/>
    </location>
</feature>
<keyword evidence="3 9" id="KW-1003">Cell membrane</keyword>
<dbReference type="InterPro" id="IPR048634">
    <property type="entry name" value="SecD_SecF_C"/>
</dbReference>
<dbReference type="InterPro" id="IPR022646">
    <property type="entry name" value="SecD/SecF_CS"/>
</dbReference>
<dbReference type="NCBIfam" id="TIGR01129">
    <property type="entry name" value="secD"/>
    <property type="match status" value="1"/>
</dbReference>
<dbReference type="Gene3D" id="1.20.1640.10">
    <property type="entry name" value="Multidrug efflux transporter AcrB transmembrane domain"/>
    <property type="match status" value="2"/>
</dbReference>
<dbReference type="InterPro" id="IPR055344">
    <property type="entry name" value="SecD_SecF_C_bact"/>
</dbReference>
<evidence type="ECO:0000313" key="16">
    <source>
        <dbReference type="Proteomes" id="UP001147653"/>
    </source>
</evidence>
<comment type="caution">
    <text evidence="15">The sequence shown here is derived from an EMBL/GenBank/DDBJ whole genome shotgun (WGS) entry which is preliminary data.</text>
</comment>
<dbReference type="HAMAP" id="MF_01463_B">
    <property type="entry name" value="SecD_B"/>
    <property type="match status" value="1"/>
</dbReference>
<dbReference type="Pfam" id="PF21760">
    <property type="entry name" value="SecD_1st"/>
    <property type="match status" value="1"/>
</dbReference>
<dbReference type="InterPro" id="IPR054384">
    <property type="entry name" value="SecDF_P1_head"/>
</dbReference>
<organism evidence="15 16">
    <name type="scientific">Solirubrobacter phytolaccae</name>
    <dbReference type="NCBI Taxonomy" id="1404360"/>
    <lineage>
        <taxon>Bacteria</taxon>
        <taxon>Bacillati</taxon>
        <taxon>Actinomycetota</taxon>
        <taxon>Thermoleophilia</taxon>
        <taxon>Solirubrobacterales</taxon>
        <taxon>Solirubrobacteraceae</taxon>
        <taxon>Solirubrobacter</taxon>
    </lineage>
</organism>
<dbReference type="SUPFAM" id="SSF82866">
    <property type="entry name" value="Multidrug efflux transporter AcrB transmembrane domain"/>
    <property type="match status" value="2"/>
</dbReference>
<dbReference type="GO" id="GO:0006605">
    <property type="term" value="P:protein targeting"/>
    <property type="evidence" value="ECO:0007669"/>
    <property type="project" value="UniProtKB-UniRule"/>
</dbReference>
<keyword evidence="8 9" id="KW-0472">Membrane</keyword>
<feature type="transmembrane region" description="Helical" evidence="9">
    <location>
        <begin position="516"/>
        <end position="543"/>
    </location>
</feature>
<feature type="transmembrane region" description="Helical" evidence="9">
    <location>
        <begin position="574"/>
        <end position="592"/>
    </location>
</feature>
<keyword evidence="7 9" id="KW-0811">Translocation</keyword>
<dbReference type="InterPro" id="IPR005665">
    <property type="entry name" value="SecF_bac"/>
</dbReference>
<feature type="compositionally biased region" description="Basic residues" evidence="11">
    <location>
        <begin position="977"/>
        <end position="988"/>
    </location>
</feature>
<feature type="transmembrane region" description="Helical" evidence="9">
    <location>
        <begin position="746"/>
        <end position="767"/>
    </location>
</feature>
<feature type="domain" description="Protein export membrane protein SecD/SecF C-terminal" evidence="12">
    <location>
        <begin position="374"/>
        <end position="545"/>
    </location>
</feature>
<evidence type="ECO:0000259" key="13">
    <source>
        <dbReference type="Pfam" id="PF21760"/>
    </source>
</evidence>
<dbReference type="Proteomes" id="UP001147653">
    <property type="component" value="Unassembled WGS sequence"/>
</dbReference>
<dbReference type="PANTHER" id="PTHR30081">
    <property type="entry name" value="PROTEIN-EXPORT MEMBRANE PROTEIN SEC"/>
    <property type="match status" value="1"/>
</dbReference>
<dbReference type="PANTHER" id="PTHR30081:SF1">
    <property type="entry name" value="PROTEIN TRANSLOCASE SUBUNIT SECD"/>
    <property type="match status" value="1"/>
</dbReference>
<keyword evidence="4 9" id="KW-0812">Transmembrane</keyword>
<comment type="subunit">
    <text evidence="9">Forms a complex with SecF. Part of the essential Sec protein translocation apparatus which comprises SecA, SecYEG and auxiliary proteins SecDF. Other proteins may also be involved.</text>
</comment>
<dbReference type="Gene3D" id="3.30.70.3220">
    <property type="match status" value="1"/>
</dbReference>
<evidence type="ECO:0000256" key="5">
    <source>
        <dbReference type="ARBA" id="ARBA00022927"/>
    </source>
</evidence>
<evidence type="ECO:0000256" key="1">
    <source>
        <dbReference type="ARBA" id="ARBA00004651"/>
    </source>
</evidence>
<comment type="caution">
    <text evidence="9">Lacks conserved residue(s) required for the propagation of feature annotation.</text>
</comment>
<dbReference type="AlphaFoldDB" id="A0A9X3NCD2"/>
<feature type="transmembrane region" description="Helical" evidence="9">
    <location>
        <begin position="393"/>
        <end position="412"/>
    </location>
</feature>
<evidence type="ECO:0000256" key="3">
    <source>
        <dbReference type="ARBA" id="ARBA00022475"/>
    </source>
</evidence>
<feature type="compositionally biased region" description="Low complexity" evidence="11">
    <location>
        <begin position="920"/>
        <end position="933"/>
    </location>
</feature>
<protein>
    <recommendedName>
        <fullName evidence="9 10">Multifunctional fusion protein</fullName>
    </recommendedName>
    <domain>
        <recommendedName>
            <fullName evidence="9">Protein translocase subunit SecD</fullName>
        </recommendedName>
    </domain>
    <domain>
        <recommendedName>
            <fullName evidence="10">Protein-export membrane protein SecF</fullName>
        </recommendedName>
    </domain>
</protein>
<dbReference type="GO" id="GO:0065002">
    <property type="term" value="P:intracellular protein transmembrane transport"/>
    <property type="evidence" value="ECO:0007669"/>
    <property type="project" value="UniProtKB-UniRule"/>
</dbReference>
<comment type="similarity">
    <text evidence="9">Belongs to the SecD/SecF family. SecD subfamily.</text>
</comment>
<evidence type="ECO:0000256" key="2">
    <source>
        <dbReference type="ARBA" id="ARBA00022448"/>
    </source>
</evidence>
<dbReference type="GO" id="GO:0015450">
    <property type="term" value="F:protein-transporting ATPase activity"/>
    <property type="evidence" value="ECO:0007669"/>
    <property type="project" value="InterPro"/>
</dbReference>
<dbReference type="HAMAP" id="MF_01464_B">
    <property type="entry name" value="SecF_B"/>
    <property type="match status" value="1"/>
</dbReference>
<dbReference type="Pfam" id="PF07549">
    <property type="entry name" value="Sec_GG"/>
    <property type="match status" value="2"/>
</dbReference>
<dbReference type="Pfam" id="PF22599">
    <property type="entry name" value="SecDF_P1_head"/>
    <property type="match status" value="1"/>
</dbReference>
<dbReference type="PRINTS" id="PR01755">
    <property type="entry name" value="SECFTRNLCASE"/>
</dbReference>
<dbReference type="EMBL" id="JAPDDP010000033">
    <property type="protein sequence ID" value="MDA0182265.1"/>
    <property type="molecule type" value="Genomic_DNA"/>
</dbReference>
<feature type="transmembrane region" description="Helical" evidence="9">
    <location>
        <begin position="488"/>
        <end position="510"/>
    </location>
</feature>
<evidence type="ECO:0000256" key="7">
    <source>
        <dbReference type="ARBA" id="ARBA00023010"/>
    </source>
</evidence>